<feature type="domain" description="U1-type" evidence="6">
    <location>
        <begin position="49"/>
        <end position="82"/>
    </location>
</feature>
<protein>
    <submittedName>
        <fullName evidence="7">Splicing factor 3a subunit 2</fullName>
    </submittedName>
</protein>
<keyword evidence="1" id="KW-0479">Metal-binding</keyword>
<sequence length="460" mass="50063">MDFQHRPGGKTGSGGVASSESNRDRRRLRRLALETIDINKDPYFMKNHLGSYECKLCLTLHNNDGSYLAHQGKKHQTNLARRAAKEAKEAPAQPAPEKVKVEVKKFVKIGRPGYKVTKQRDTEVGQQSLLFQIDYPEIAEGVMPRHRFMSAYEQRIEPPDRRWQYLLMAAEPYETIAFKVPSREIDKAEGKFWTHWNRETKQFFLQFHFKMRSPCTPSLPPGSGKAAPTPLMNGLPPPWPPCPCRVGCPSWGGRPLPIPEHPLPGAGRGPPSQGPLSEQGGHPRSPHEHPPPLPPARSSPPKSFRTQAPCERKRATPWPGSLSLPLGGPRRPLTGLGVPRVPRPRPMALFTCLPAPGPPPASPGVRAPPPSTHPWSSNGGHGWGMGGHSPPASSCHHKHVSTPGQRGGPSLGPQDQGGDGVGEGCYGEGSPGVRALPRPRIPPPPPSPPPAPLTPQPPCQ</sequence>
<dbReference type="GeneTree" id="ENSGT00720000108823"/>
<keyword evidence="2" id="KW-0863">Zinc-finger</keyword>
<dbReference type="PRINTS" id="PR01217">
    <property type="entry name" value="PRICHEXTENSN"/>
</dbReference>
<dbReference type="PANTHER" id="PTHR23205">
    <property type="entry name" value="SPLICING FACTOR 3A SUBUNIT 2"/>
    <property type="match status" value="1"/>
</dbReference>
<dbReference type="GO" id="GO:1903241">
    <property type="term" value="P:U2-type prespliceosome assembly"/>
    <property type="evidence" value="ECO:0007669"/>
    <property type="project" value="Ensembl"/>
</dbReference>
<reference evidence="7" key="3">
    <citation type="submission" date="2025-09" db="UniProtKB">
        <authorList>
            <consortium name="Ensembl"/>
        </authorList>
    </citation>
    <scope>IDENTIFICATION</scope>
    <source>
        <strain evidence="7">Isolate ISIS603380</strain>
    </source>
</reference>
<dbReference type="SMART" id="SM01050">
    <property type="entry name" value="CactinC_cactus"/>
    <property type="match status" value="1"/>
</dbReference>
<evidence type="ECO:0000256" key="1">
    <source>
        <dbReference type="ARBA" id="ARBA00022723"/>
    </source>
</evidence>
<dbReference type="GO" id="GO:0071013">
    <property type="term" value="C:catalytic step 2 spliceosome"/>
    <property type="evidence" value="ECO:0007669"/>
    <property type="project" value="Ensembl"/>
</dbReference>
<dbReference type="Gene3D" id="2.60.40.2690">
    <property type="match status" value="1"/>
</dbReference>
<evidence type="ECO:0000313" key="7">
    <source>
        <dbReference type="Ensembl" id="ENSLAFP00000017632.2"/>
    </source>
</evidence>
<dbReference type="SMART" id="SM00451">
    <property type="entry name" value="ZnF_U1"/>
    <property type="match status" value="1"/>
</dbReference>
<proteinExistence type="predicted"/>
<dbReference type="InParanoid" id="G3TQ45"/>
<dbReference type="GO" id="GO:0005654">
    <property type="term" value="C:nucleoplasm"/>
    <property type="evidence" value="ECO:0007669"/>
    <property type="project" value="Ensembl"/>
</dbReference>
<dbReference type="Proteomes" id="UP000007646">
    <property type="component" value="Unassembled WGS sequence"/>
</dbReference>
<evidence type="ECO:0000256" key="2">
    <source>
        <dbReference type="ARBA" id="ARBA00022771"/>
    </source>
</evidence>
<evidence type="ECO:0000313" key="8">
    <source>
        <dbReference type="Proteomes" id="UP000007646"/>
    </source>
</evidence>
<reference evidence="7 8" key="1">
    <citation type="submission" date="2009-06" db="EMBL/GenBank/DDBJ databases">
        <title>The Genome Sequence of Loxodonta africana (African elephant).</title>
        <authorList>
            <person name="Di Palma F."/>
            <person name="Heiman D."/>
            <person name="Young S."/>
            <person name="Johnson J."/>
            <person name="Lander E.S."/>
            <person name="Lindblad-Toh K."/>
        </authorList>
    </citation>
    <scope>NUCLEOTIDE SEQUENCE [LARGE SCALE GENOMIC DNA]</scope>
    <source>
        <strain evidence="7 8">Isolate ISIS603380</strain>
    </source>
</reference>
<dbReference type="GO" id="GO:0008270">
    <property type="term" value="F:zinc ion binding"/>
    <property type="evidence" value="ECO:0007669"/>
    <property type="project" value="UniProtKB-KW"/>
</dbReference>
<feature type="compositionally biased region" description="Gly residues" evidence="5">
    <location>
        <begin position="405"/>
        <end position="430"/>
    </location>
</feature>
<keyword evidence="3" id="KW-0862">Zinc</keyword>
<dbReference type="HOGENOM" id="CLU_050757_1_1_1"/>
<keyword evidence="4" id="KW-0539">Nucleus</keyword>
<name>G3TQ45_LOXAF</name>
<feature type="compositionally biased region" description="Pro residues" evidence="5">
    <location>
        <begin position="355"/>
        <end position="372"/>
    </location>
</feature>
<dbReference type="InterPro" id="IPR003604">
    <property type="entry name" value="Matrin/U1-like-C_Znf_C2H2"/>
</dbReference>
<dbReference type="GO" id="GO:0071005">
    <property type="term" value="C:U2-type precatalytic spliceosome"/>
    <property type="evidence" value="ECO:0007669"/>
    <property type="project" value="Ensembl"/>
</dbReference>
<dbReference type="GO" id="GO:0003676">
    <property type="term" value="F:nucleic acid binding"/>
    <property type="evidence" value="ECO:0007669"/>
    <property type="project" value="InterPro"/>
</dbReference>
<dbReference type="Ensembl" id="ENSLAFT00000022267.2">
    <property type="protein sequence ID" value="ENSLAFP00000017632.2"/>
    <property type="gene ID" value="ENSLAFG00000021350.2"/>
</dbReference>
<dbReference type="Pfam" id="PF16835">
    <property type="entry name" value="SF3A2"/>
    <property type="match status" value="1"/>
</dbReference>
<dbReference type="AlphaFoldDB" id="G3TQ45"/>
<dbReference type="InterPro" id="IPR052092">
    <property type="entry name" value="SF3A2"/>
</dbReference>
<dbReference type="FunCoup" id="G3TQ45">
    <property type="interactions" value="495"/>
</dbReference>
<feature type="compositionally biased region" description="Pro residues" evidence="5">
    <location>
        <begin position="439"/>
        <end position="460"/>
    </location>
</feature>
<evidence type="ECO:0000256" key="3">
    <source>
        <dbReference type="ARBA" id="ARBA00022833"/>
    </source>
</evidence>
<dbReference type="InterPro" id="IPR031781">
    <property type="entry name" value="SF3A2_dom"/>
</dbReference>
<feature type="region of interest" description="Disordered" evidence="5">
    <location>
        <begin position="257"/>
        <end position="460"/>
    </location>
</feature>
<dbReference type="PANTHER" id="PTHR23205:SF0">
    <property type="entry name" value="SPLICING FACTOR 3A SUBUNIT 2"/>
    <property type="match status" value="1"/>
</dbReference>
<dbReference type="FunFam" id="2.60.40.2690:FF:000001">
    <property type="entry name" value="Splicing factor 3a, subunit 2"/>
    <property type="match status" value="1"/>
</dbReference>
<evidence type="ECO:0000259" key="6">
    <source>
        <dbReference type="SMART" id="SM00451"/>
    </source>
</evidence>
<feature type="compositionally biased region" description="Low complexity" evidence="5">
    <location>
        <begin position="316"/>
        <end position="340"/>
    </location>
</feature>
<reference evidence="7" key="2">
    <citation type="submission" date="2025-08" db="UniProtKB">
        <authorList>
            <consortium name="Ensembl"/>
        </authorList>
    </citation>
    <scope>IDENTIFICATION</scope>
    <source>
        <strain evidence="7">Isolate ISIS603380</strain>
    </source>
</reference>
<evidence type="ECO:0000256" key="4">
    <source>
        <dbReference type="ARBA" id="ARBA00023242"/>
    </source>
</evidence>
<dbReference type="eggNOG" id="KOG0227">
    <property type="taxonomic scope" value="Eukaryota"/>
</dbReference>
<accession>G3TQ45</accession>
<organism evidence="7 8">
    <name type="scientific">Loxodonta africana</name>
    <name type="common">African elephant</name>
    <dbReference type="NCBI Taxonomy" id="9785"/>
    <lineage>
        <taxon>Eukaryota</taxon>
        <taxon>Metazoa</taxon>
        <taxon>Chordata</taxon>
        <taxon>Craniata</taxon>
        <taxon>Vertebrata</taxon>
        <taxon>Euteleostomi</taxon>
        <taxon>Mammalia</taxon>
        <taxon>Eutheria</taxon>
        <taxon>Afrotheria</taxon>
        <taxon>Proboscidea</taxon>
        <taxon>Elephantidae</taxon>
        <taxon>Loxodonta</taxon>
    </lineage>
</organism>
<dbReference type="STRING" id="9785.ENSLAFP00000017632"/>
<dbReference type="GO" id="GO:0005686">
    <property type="term" value="C:U2 snRNP"/>
    <property type="evidence" value="ECO:0007669"/>
    <property type="project" value="Ensembl"/>
</dbReference>
<keyword evidence="8" id="KW-1185">Reference proteome</keyword>
<feature type="region of interest" description="Disordered" evidence="5">
    <location>
        <begin position="1"/>
        <end position="26"/>
    </location>
</feature>
<dbReference type="GO" id="GO:0071004">
    <property type="term" value="C:U2-type prespliceosome"/>
    <property type="evidence" value="ECO:0007669"/>
    <property type="project" value="TreeGrafter"/>
</dbReference>
<evidence type="ECO:0000256" key="5">
    <source>
        <dbReference type="SAM" id="MobiDB-lite"/>
    </source>
</evidence>
<gene>
    <name evidence="7" type="primary">SF3A2</name>
</gene>